<name>A0A4Z0GUG4_9BACL</name>
<protein>
    <recommendedName>
        <fullName evidence="1">Sporulation sigma-E factor-processing peptidase</fullName>
        <ecNumber evidence="1">3.4.23.-</ecNumber>
    </recommendedName>
    <alternativeName>
        <fullName evidence="1">Membrane-associated aspartic protease</fullName>
    </alternativeName>
    <alternativeName>
        <fullName evidence="1">Stage II sporulation protein GA</fullName>
    </alternativeName>
</protein>
<feature type="transmembrane region" description="Helical" evidence="3">
    <location>
        <begin position="36"/>
        <end position="56"/>
    </location>
</feature>
<keyword evidence="1" id="KW-0378">Hydrolase</keyword>
<dbReference type="GO" id="GO:0030436">
    <property type="term" value="P:asexual sporulation"/>
    <property type="evidence" value="ECO:0007669"/>
    <property type="project" value="InterPro"/>
</dbReference>
<evidence type="ECO:0000256" key="1">
    <source>
        <dbReference type="PIRNR" id="PIRNR018571"/>
    </source>
</evidence>
<dbReference type="InterPro" id="IPR005081">
    <property type="entry name" value="SpoIIGA"/>
</dbReference>
<feature type="transmembrane region" description="Helical" evidence="3">
    <location>
        <begin position="62"/>
        <end position="81"/>
    </location>
</feature>
<gene>
    <name evidence="4" type="primary">spoIIGA</name>
    <name evidence="4" type="ORF">E4665_00585</name>
</gene>
<evidence type="ECO:0000256" key="3">
    <source>
        <dbReference type="SAM" id="Phobius"/>
    </source>
</evidence>
<feature type="transmembrane region" description="Helical" evidence="3">
    <location>
        <begin position="6"/>
        <end position="24"/>
    </location>
</feature>
<comment type="function">
    <text evidence="1">Probable aspartic protease that is responsible for the proteolytic cleavage of the RNA polymerase sigma E factor (SigE/spoIIGB) to yield the active peptide in the mother cell during sporulation. Responds to a signal from the forespore that is triggered by the extracellular signal protein SpoIIR.</text>
</comment>
<evidence type="ECO:0000313" key="5">
    <source>
        <dbReference type="Proteomes" id="UP000298347"/>
    </source>
</evidence>
<dbReference type="Proteomes" id="UP000298347">
    <property type="component" value="Unassembled WGS sequence"/>
</dbReference>
<dbReference type="GO" id="GO:0030435">
    <property type="term" value="P:sporulation resulting in formation of a cellular spore"/>
    <property type="evidence" value="ECO:0007669"/>
    <property type="project" value="UniProtKB-KW"/>
</dbReference>
<keyword evidence="1" id="KW-0064">Aspartyl protease</keyword>
<keyword evidence="5" id="KW-1185">Reference proteome</keyword>
<keyword evidence="3" id="KW-0812">Transmembrane</keyword>
<dbReference type="AlphaFoldDB" id="A0A4Z0GUG4"/>
<dbReference type="GO" id="GO:0006508">
    <property type="term" value="P:proteolysis"/>
    <property type="evidence" value="ECO:0007669"/>
    <property type="project" value="UniProtKB-KW"/>
</dbReference>
<keyword evidence="1" id="KW-0749">Sporulation</keyword>
<comment type="subunit">
    <text evidence="1">Self-associates. Interacts with SigE. Interacts with SpoIIR.</text>
</comment>
<keyword evidence="3" id="KW-1133">Transmembrane helix</keyword>
<evidence type="ECO:0000313" key="4">
    <source>
        <dbReference type="EMBL" id="TGB00207.1"/>
    </source>
</evidence>
<dbReference type="PIRSF" id="PIRSF018571">
    <property type="entry name" value="SpoIIGA"/>
    <property type="match status" value="1"/>
</dbReference>
<accession>A0A4Z0GUG4</accession>
<evidence type="ECO:0000256" key="2">
    <source>
        <dbReference type="PIRSR" id="PIRSR018571-1"/>
    </source>
</evidence>
<feature type="transmembrane region" description="Helical" evidence="3">
    <location>
        <begin position="88"/>
        <end position="109"/>
    </location>
</feature>
<comment type="similarity">
    <text evidence="1">Belongs to the peptidase U4 family.</text>
</comment>
<reference evidence="4 5" key="1">
    <citation type="journal article" date="2015" name="Int. J. Syst. Evol. Microbiol.">
        <title>Sporolactobacillus shoreae sp. nov. and Sporolactobacillus spathodeae sp. nov., two spore-forming lactic acid bacteria isolated from tree barks in Thailand.</title>
        <authorList>
            <person name="Thamacharoensuk T."/>
            <person name="Kitahara M."/>
            <person name="Ohkuma M."/>
            <person name="Thongchul N."/>
            <person name="Tanasupawat S."/>
        </authorList>
    </citation>
    <scope>NUCLEOTIDE SEQUENCE [LARGE SCALE GENOMIC DNA]</scope>
    <source>
        <strain evidence="4 5">BK92</strain>
    </source>
</reference>
<keyword evidence="1 3" id="KW-0472">Membrane</keyword>
<dbReference type="GO" id="GO:0004190">
    <property type="term" value="F:aspartic-type endopeptidase activity"/>
    <property type="evidence" value="ECO:0007669"/>
    <property type="project" value="UniProtKB-KW"/>
</dbReference>
<dbReference type="NCBIfam" id="TIGR02854">
    <property type="entry name" value="spore_II_GA"/>
    <property type="match status" value="1"/>
</dbReference>
<dbReference type="Pfam" id="PF03419">
    <property type="entry name" value="Peptidase_U4"/>
    <property type="match status" value="1"/>
</dbReference>
<sequence>MVLYLDAVWLLNLLIDACLLKLTALMLKRRVYRMRLLFGALMASSVVLILFTPFAILVTHPLGKFLFSVLIIFITFGYGRLSVFLQNLAAFYFSAFAIGGGLFALHYFFQNGTVYADSRFFNTMNFGDPISWIFVVLGFPALWLFSKKRMEQTAVRKWADSTGAEITVMIFNQTIRSRALIDSGNKLYDPLTRLPVMFLSREACGDKVPAALIQMAEMNDPFQVSPDLPGEWESRITWVPYSSVDGTTRYIIAFRPDQVLITHEGRTVECRRTLIALTAQKLSASGDFSSILHPDMLLNGKTIEPAS</sequence>
<feature type="transmembrane region" description="Helical" evidence="3">
    <location>
        <begin position="129"/>
        <end position="146"/>
    </location>
</feature>
<dbReference type="OrthoDB" id="2690199at2"/>
<organism evidence="4 5">
    <name type="scientific">Sporolactobacillus shoreae</name>
    <dbReference type="NCBI Taxonomy" id="1465501"/>
    <lineage>
        <taxon>Bacteria</taxon>
        <taxon>Bacillati</taxon>
        <taxon>Bacillota</taxon>
        <taxon>Bacilli</taxon>
        <taxon>Bacillales</taxon>
        <taxon>Sporolactobacillaceae</taxon>
        <taxon>Sporolactobacillus</taxon>
    </lineage>
</organism>
<dbReference type="EC" id="3.4.23.-" evidence="1"/>
<dbReference type="GO" id="GO:0005886">
    <property type="term" value="C:plasma membrane"/>
    <property type="evidence" value="ECO:0007669"/>
    <property type="project" value="UniProtKB-SubCell"/>
</dbReference>
<proteinExistence type="inferred from homology"/>
<comment type="subcellular location">
    <subcellularLocation>
        <location evidence="1">Cell membrane</location>
    </subcellularLocation>
</comment>
<comment type="caution">
    <text evidence="4">The sequence shown here is derived from an EMBL/GenBank/DDBJ whole genome shotgun (WGS) entry which is preliminary data.</text>
</comment>
<dbReference type="EMBL" id="SRJD01000001">
    <property type="protein sequence ID" value="TGB00207.1"/>
    <property type="molecule type" value="Genomic_DNA"/>
</dbReference>
<keyword evidence="1" id="KW-1003">Cell membrane</keyword>
<keyword evidence="1" id="KW-0645">Protease</keyword>
<feature type="active site" evidence="2">
    <location>
        <position position="182"/>
    </location>
</feature>
<dbReference type="RefSeq" id="WP_135346853.1">
    <property type="nucleotide sequence ID" value="NZ_SRJD01000001.1"/>
</dbReference>